<evidence type="ECO:0000256" key="1">
    <source>
        <dbReference type="ARBA" id="ARBA00022491"/>
    </source>
</evidence>
<organism evidence="6 7">
    <name type="scientific">Salinicoccus sediminis</name>
    <dbReference type="NCBI Taxonomy" id="1432562"/>
    <lineage>
        <taxon>Bacteria</taxon>
        <taxon>Bacillati</taxon>
        <taxon>Bacillota</taxon>
        <taxon>Bacilli</taxon>
        <taxon>Bacillales</taxon>
        <taxon>Staphylococcaceae</taxon>
        <taxon>Salinicoccus</taxon>
    </lineage>
</organism>
<dbReference type="RefSeq" id="WP_046516468.1">
    <property type="nucleotide sequence ID" value="NZ_LAYZ01000024.1"/>
</dbReference>
<dbReference type="InterPro" id="IPR028082">
    <property type="entry name" value="Peripla_BP_I"/>
</dbReference>
<dbReference type="CDD" id="cd01392">
    <property type="entry name" value="HTH_LacI"/>
    <property type="match status" value="1"/>
</dbReference>
<dbReference type="AlphaFoldDB" id="A0A0M2SLZ4"/>
<protein>
    <recommendedName>
        <fullName evidence="5">HTH lacI-type domain-containing protein</fullName>
    </recommendedName>
</protein>
<evidence type="ECO:0000256" key="2">
    <source>
        <dbReference type="ARBA" id="ARBA00023015"/>
    </source>
</evidence>
<keyword evidence="7" id="KW-1185">Reference proteome</keyword>
<name>A0A0M2SLZ4_9STAP</name>
<dbReference type="OrthoDB" id="9796186at2"/>
<feature type="domain" description="HTH lacI-type" evidence="5">
    <location>
        <begin position="2"/>
        <end position="56"/>
    </location>
</feature>
<dbReference type="SMART" id="SM00354">
    <property type="entry name" value="HTH_LACI"/>
    <property type="match status" value="1"/>
</dbReference>
<dbReference type="Proteomes" id="UP000034287">
    <property type="component" value="Unassembled WGS sequence"/>
</dbReference>
<evidence type="ECO:0000313" key="7">
    <source>
        <dbReference type="Proteomes" id="UP000034287"/>
    </source>
</evidence>
<dbReference type="PANTHER" id="PTHR30146">
    <property type="entry name" value="LACI-RELATED TRANSCRIPTIONAL REPRESSOR"/>
    <property type="match status" value="1"/>
</dbReference>
<comment type="caution">
    <text evidence="6">The sequence shown here is derived from an EMBL/GenBank/DDBJ whole genome shotgun (WGS) entry which is preliminary data.</text>
</comment>
<evidence type="ECO:0000259" key="5">
    <source>
        <dbReference type="PROSITE" id="PS50932"/>
    </source>
</evidence>
<evidence type="ECO:0000313" key="6">
    <source>
        <dbReference type="EMBL" id="KKK33867.1"/>
    </source>
</evidence>
<dbReference type="PANTHER" id="PTHR30146:SF95">
    <property type="entry name" value="RIBOSE OPERON REPRESSOR"/>
    <property type="match status" value="1"/>
</dbReference>
<dbReference type="InterPro" id="IPR010982">
    <property type="entry name" value="Lambda_DNA-bd_dom_sf"/>
</dbReference>
<dbReference type="Pfam" id="PF13377">
    <property type="entry name" value="Peripla_BP_3"/>
    <property type="match status" value="1"/>
</dbReference>
<dbReference type="EMBL" id="LAYZ01000024">
    <property type="protein sequence ID" value="KKK33867.1"/>
    <property type="molecule type" value="Genomic_DNA"/>
</dbReference>
<accession>A0A0M2SLZ4</accession>
<dbReference type="Gene3D" id="3.40.50.2300">
    <property type="match status" value="2"/>
</dbReference>
<dbReference type="PRINTS" id="PR00036">
    <property type="entry name" value="HTHLACI"/>
</dbReference>
<gene>
    <name evidence="6" type="ORF">WN59_09640</name>
</gene>
<evidence type="ECO:0000256" key="3">
    <source>
        <dbReference type="ARBA" id="ARBA00023125"/>
    </source>
</evidence>
<dbReference type="GO" id="GO:0000976">
    <property type="term" value="F:transcription cis-regulatory region binding"/>
    <property type="evidence" value="ECO:0007669"/>
    <property type="project" value="TreeGrafter"/>
</dbReference>
<keyword evidence="2" id="KW-0805">Transcription regulation</keyword>
<evidence type="ECO:0000256" key="4">
    <source>
        <dbReference type="ARBA" id="ARBA00023163"/>
    </source>
</evidence>
<keyword evidence="4" id="KW-0804">Transcription</keyword>
<dbReference type="InterPro" id="IPR000843">
    <property type="entry name" value="HTH_LacI"/>
</dbReference>
<dbReference type="PATRIC" id="fig|1432562.3.peg.1909"/>
<dbReference type="PROSITE" id="PS50932">
    <property type="entry name" value="HTH_LACI_2"/>
    <property type="match status" value="1"/>
</dbReference>
<dbReference type="PROSITE" id="PS00356">
    <property type="entry name" value="HTH_LACI_1"/>
    <property type="match status" value="1"/>
</dbReference>
<dbReference type="Gene3D" id="1.10.260.40">
    <property type="entry name" value="lambda repressor-like DNA-binding domains"/>
    <property type="match status" value="1"/>
</dbReference>
<dbReference type="Pfam" id="PF00356">
    <property type="entry name" value="LacI"/>
    <property type="match status" value="1"/>
</dbReference>
<dbReference type="STRING" id="1432562.WN59_09640"/>
<dbReference type="GO" id="GO:0003700">
    <property type="term" value="F:DNA-binding transcription factor activity"/>
    <property type="evidence" value="ECO:0007669"/>
    <property type="project" value="TreeGrafter"/>
</dbReference>
<sequence length="315" mass="34825">MVTIKDLAKEVGVSVATVSRALNSSGYASPDVKRRVLEAAARLNYKPNEVARALNTSRSNVVGVLVPDITNPYFPKVIRGIEDAAIRNNYRVIIGNTDHDMEKESKYLEIFRQNNCAGIISATWSVSGEHHADSRPLVLLDRVVENHISIESDNFKGGRLQAEHLASEGAERILIIKGHEDYSSFNNRLLGAAEALEAYGTAYDTLPYAHLERMLDGAGEDFTLKFDGIICPNDVTAYKVLKFLVARNIPVPEQVKVVGYDNLDFSEYVHPALTTVEQPIYDLGSNAFDMLMALAAGEAVESRIMDVKLIRRQST</sequence>
<reference evidence="6 7" key="1">
    <citation type="submission" date="2015-04" db="EMBL/GenBank/DDBJ databases">
        <title>Taxonomic description and genome sequence of Salinicoccus sediminis sp. nov., a novel hyper halotolerant bacterium isolated from marine sediment.</title>
        <authorList>
            <person name="Mathan Kumar R."/>
            <person name="Kaur G."/>
            <person name="Kumar N."/>
            <person name="Kumar A."/>
            <person name="Singh N.K."/>
            <person name="Kaur N."/>
            <person name="Mayilraj S."/>
        </authorList>
    </citation>
    <scope>NUCLEOTIDE SEQUENCE [LARGE SCALE GENOMIC DNA]</scope>
    <source>
        <strain evidence="6 7">SV-16</strain>
    </source>
</reference>
<dbReference type="CDD" id="cd06291">
    <property type="entry name" value="PBP1_Qymf-like"/>
    <property type="match status" value="1"/>
</dbReference>
<dbReference type="InterPro" id="IPR046335">
    <property type="entry name" value="LacI/GalR-like_sensor"/>
</dbReference>
<keyword evidence="1" id="KW-0678">Repressor</keyword>
<dbReference type="SUPFAM" id="SSF47413">
    <property type="entry name" value="lambda repressor-like DNA-binding domains"/>
    <property type="match status" value="1"/>
</dbReference>
<proteinExistence type="predicted"/>
<dbReference type="SUPFAM" id="SSF53822">
    <property type="entry name" value="Periplasmic binding protein-like I"/>
    <property type="match status" value="1"/>
</dbReference>
<keyword evidence="3" id="KW-0238">DNA-binding</keyword>